<accession>A0AAW1NJE8</accession>
<dbReference type="Pfam" id="PF00335">
    <property type="entry name" value="Tetraspanin"/>
    <property type="match status" value="1"/>
</dbReference>
<dbReference type="InterPro" id="IPR018499">
    <property type="entry name" value="Tetraspanin/Peripherin"/>
</dbReference>
<dbReference type="InterPro" id="IPR000301">
    <property type="entry name" value="Tetraspanin_animals"/>
</dbReference>
<evidence type="ECO:0000256" key="5">
    <source>
        <dbReference type="ARBA" id="ARBA00023136"/>
    </source>
</evidence>
<keyword evidence="4 6" id="KW-1133">Transmembrane helix</keyword>
<comment type="caution">
    <text evidence="7">The sequence shown here is derived from an EMBL/GenBank/DDBJ whole genome shotgun (WGS) entry which is preliminary data.</text>
</comment>
<comment type="subcellular location">
    <subcellularLocation>
        <location evidence="1 6">Membrane</location>
        <topology evidence="1 6">Multi-pass membrane protein</topology>
    </subcellularLocation>
</comment>
<dbReference type="SUPFAM" id="SSF48652">
    <property type="entry name" value="Tetraspanin"/>
    <property type="match status" value="1"/>
</dbReference>
<evidence type="ECO:0000256" key="2">
    <source>
        <dbReference type="ARBA" id="ARBA00006840"/>
    </source>
</evidence>
<dbReference type="PIRSF" id="PIRSF002419">
    <property type="entry name" value="Tetraspanin"/>
    <property type="match status" value="1"/>
</dbReference>
<keyword evidence="5 6" id="KW-0472">Membrane</keyword>
<feature type="transmembrane region" description="Helical" evidence="6">
    <location>
        <begin position="84"/>
        <end position="108"/>
    </location>
</feature>
<evidence type="ECO:0000256" key="4">
    <source>
        <dbReference type="ARBA" id="ARBA00022989"/>
    </source>
</evidence>
<sequence>MGLGGCYGVIKYLVVLVNLIFWIAGIASVVLAIWMLVDRTFYVSMAQDTNSYSISAYMLLIVGVLLVIVAFLGTCGSLKESQCLLISFASLLFVILVAEIAATVWAYIYADDLEPLVRGYVKSTVQEEYWLDSDRQHTFDTIQRELKCCGSESPRDWIEDRDVKLSISSSTPDNYLIPASCCHENVAPVLCDTTRKQVVAGAIDYTVIYDTGCVTKVANYIRDNLCIILGIGLGIVVIQIIGLIFSLILTFAIGKNRRYKA</sequence>
<reference evidence="7 8" key="1">
    <citation type="journal article" date="2024" name="BMC Genomics">
        <title>De novo assembly and annotation of Popillia japonica's genome with initial clues to its potential as an invasive pest.</title>
        <authorList>
            <person name="Cucini C."/>
            <person name="Boschi S."/>
            <person name="Funari R."/>
            <person name="Cardaioli E."/>
            <person name="Iannotti N."/>
            <person name="Marturano G."/>
            <person name="Paoli F."/>
            <person name="Bruttini M."/>
            <person name="Carapelli A."/>
            <person name="Frati F."/>
            <person name="Nardi F."/>
        </authorList>
    </citation>
    <scope>NUCLEOTIDE SEQUENCE [LARGE SCALE GENOMIC DNA]</scope>
    <source>
        <strain evidence="7">DMR45628</strain>
    </source>
</reference>
<dbReference type="Gene3D" id="1.10.1450.10">
    <property type="entry name" value="Tetraspanin"/>
    <property type="match status" value="1"/>
</dbReference>
<keyword evidence="8" id="KW-1185">Reference proteome</keyword>
<dbReference type="PRINTS" id="PR00259">
    <property type="entry name" value="TMFOUR"/>
</dbReference>
<organism evidence="7 8">
    <name type="scientific">Popillia japonica</name>
    <name type="common">Japanese beetle</name>
    <dbReference type="NCBI Taxonomy" id="7064"/>
    <lineage>
        <taxon>Eukaryota</taxon>
        <taxon>Metazoa</taxon>
        <taxon>Ecdysozoa</taxon>
        <taxon>Arthropoda</taxon>
        <taxon>Hexapoda</taxon>
        <taxon>Insecta</taxon>
        <taxon>Pterygota</taxon>
        <taxon>Neoptera</taxon>
        <taxon>Endopterygota</taxon>
        <taxon>Coleoptera</taxon>
        <taxon>Polyphaga</taxon>
        <taxon>Scarabaeiformia</taxon>
        <taxon>Scarabaeidae</taxon>
        <taxon>Rutelinae</taxon>
        <taxon>Popillia</taxon>
    </lineage>
</organism>
<protein>
    <recommendedName>
        <fullName evidence="6">Tetraspanin</fullName>
    </recommendedName>
</protein>
<keyword evidence="3 6" id="KW-0812">Transmembrane</keyword>
<name>A0AAW1NJE8_POPJA</name>
<evidence type="ECO:0000256" key="6">
    <source>
        <dbReference type="RuleBase" id="RU361218"/>
    </source>
</evidence>
<dbReference type="GO" id="GO:0005886">
    <property type="term" value="C:plasma membrane"/>
    <property type="evidence" value="ECO:0007669"/>
    <property type="project" value="TreeGrafter"/>
</dbReference>
<evidence type="ECO:0000256" key="3">
    <source>
        <dbReference type="ARBA" id="ARBA00022692"/>
    </source>
</evidence>
<dbReference type="PANTHER" id="PTHR19282">
    <property type="entry name" value="TETRASPANIN"/>
    <property type="match status" value="1"/>
</dbReference>
<dbReference type="Proteomes" id="UP001458880">
    <property type="component" value="Unassembled WGS sequence"/>
</dbReference>
<proteinExistence type="inferred from homology"/>
<gene>
    <name evidence="7" type="ORF">QE152_g637</name>
</gene>
<feature type="transmembrane region" description="Helical" evidence="6">
    <location>
        <begin position="227"/>
        <end position="253"/>
    </location>
</feature>
<dbReference type="PANTHER" id="PTHR19282:SF551">
    <property type="entry name" value="RE08073P-RELATED"/>
    <property type="match status" value="1"/>
</dbReference>
<evidence type="ECO:0000313" key="7">
    <source>
        <dbReference type="EMBL" id="KAK9758765.1"/>
    </source>
</evidence>
<feature type="transmembrane region" description="Helical" evidence="6">
    <location>
        <begin position="12"/>
        <end position="34"/>
    </location>
</feature>
<comment type="similarity">
    <text evidence="2 6">Belongs to the tetraspanin (TM4SF) family.</text>
</comment>
<dbReference type="EMBL" id="JASPKY010000003">
    <property type="protein sequence ID" value="KAK9758765.1"/>
    <property type="molecule type" value="Genomic_DNA"/>
</dbReference>
<evidence type="ECO:0000256" key="1">
    <source>
        <dbReference type="ARBA" id="ARBA00004141"/>
    </source>
</evidence>
<dbReference type="AlphaFoldDB" id="A0AAW1NJE8"/>
<dbReference type="InterPro" id="IPR008952">
    <property type="entry name" value="Tetraspanin_EC2_sf"/>
</dbReference>
<feature type="transmembrane region" description="Helical" evidence="6">
    <location>
        <begin position="54"/>
        <end position="72"/>
    </location>
</feature>
<evidence type="ECO:0000313" key="8">
    <source>
        <dbReference type="Proteomes" id="UP001458880"/>
    </source>
</evidence>